<dbReference type="GO" id="GO:0050660">
    <property type="term" value="F:flavin adenine dinucleotide binding"/>
    <property type="evidence" value="ECO:0007669"/>
    <property type="project" value="InterPro"/>
</dbReference>
<dbReference type="InterPro" id="IPR036188">
    <property type="entry name" value="FAD/NAD-bd_sf"/>
</dbReference>
<dbReference type="GO" id="GO:0050661">
    <property type="term" value="F:NADP binding"/>
    <property type="evidence" value="ECO:0007669"/>
    <property type="project" value="InterPro"/>
</dbReference>
<dbReference type="PANTHER" id="PTHR23023">
    <property type="entry name" value="DIMETHYLANILINE MONOOXYGENASE"/>
    <property type="match status" value="1"/>
</dbReference>
<keyword evidence="6 7" id="KW-0560">Oxidoreductase</keyword>
<comment type="similarity">
    <text evidence="2 7">Belongs to the FMO family.</text>
</comment>
<keyword evidence="5" id="KW-0521">NADP</keyword>
<dbReference type="EC" id="1.-.-.-" evidence="7"/>
<dbReference type="PIRSF" id="PIRSF000332">
    <property type="entry name" value="FMO"/>
    <property type="match status" value="1"/>
</dbReference>
<reference evidence="8 9" key="1">
    <citation type="submission" date="2023-01" db="EMBL/GenBank/DDBJ databases">
        <authorList>
            <person name="Kreplak J."/>
        </authorList>
    </citation>
    <scope>NUCLEOTIDE SEQUENCE [LARGE SCALE GENOMIC DNA]</scope>
</reference>
<name>A0AAV0YU91_VICFA</name>
<sequence length="525" mass="60537">MATQDNNNPPIMVSRIGIIGAGVSGIIVAKQLSNYNPIVFEATDSIGGVWRHCSYRCTKLQSQTWNYEFSDFPWPQRESSDYPTQAEVLEYLHLYAVRFDLFKYVKFKSKVVQIKFIRDKDGFDFGRLPSDHENPLPGRPVWEVSVQTNELNIFQRYHFEFLVVCTGKYGDIPLMPTFPRNKGPEVFNGKVLHTIDYCKLDKEATSDLVKGKKVVVVGYKKSAIDLALDCAQTNQGPEGQPCTMIIRSLHWTLPHYRMWGVPFFLFYATRSAQFLHQTPNQSLLKALFCLLLSPMRRGISKFIESYLLWKQPMEKYGLKPDHPFEEDFASCQIAITPESFFKEADKGKIIFKRASNWWFSKDGIEFDDNTKTDADVVILATGYDGKKKLKAILPEPFYSLLEYPSGTMPLYRGTVHPLIPNMAFLGYIESVSNLYTSEIRSMWLSGLLANKFKLPSADKMVSQTIKDMETMKKSTRFYKRNCITTFGINHNDEICEDLGWNTWRKKSFIKEAFSPYTAFDYKKED</sequence>
<dbReference type="SUPFAM" id="SSF51905">
    <property type="entry name" value="FAD/NAD(P)-binding domain"/>
    <property type="match status" value="2"/>
</dbReference>
<keyword evidence="9" id="KW-1185">Reference proteome</keyword>
<dbReference type="Pfam" id="PF00743">
    <property type="entry name" value="FMO-like"/>
    <property type="match status" value="1"/>
</dbReference>
<evidence type="ECO:0000256" key="7">
    <source>
        <dbReference type="RuleBase" id="RU361177"/>
    </source>
</evidence>
<evidence type="ECO:0000256" key="4">
    <source>
        <dbReference type="ARBA" id="ARBA00022827"/>
    </source>
</evidence>
<gene>
    <name evidence="8" type="ORF">VFH_I405680</name>
</gene>
<evidence type="ECO:0000313" key="8">
    <source>
        <dbReference type="EMBL" id="CAI8589706.1"/>
    </source>
</evidence>
<evidence type="ECO:0000256" key="2">
    <source>
        <dbReference type="ARBA" id="ARBA00009183"/>
    </source>
</evidence>
<evidence type="ECO:0000313" key="9">
    <source>
        <dbReference type="Proteomes" id="UP001157006"/>
    </source>
</evidence>
<keyword evidence="4 7" id="KW-0274">FAD</keyword>
<dbReference type="EMBL" id="OX451736">
    <property type="protein sequence ID" value="CAI8589706.1"/>
    <property type="molecule type" value="Genomic_DNA"/>
</dbReference>
<protein>
    <recommendedName>
        <fullName evidence="7">Flavin-containing monooxygenase</fullName>
        <ecNumber evidence="7">1.-.-.-</ecNumber>
    </recommendedName>
</protein>
<evidence type="ECO:0000256" key="1">
    <source>
        <dbReference type="ARBA" id="ARBA00001974"/>
    </source>
</evidence>
<keyword evidence="7" id="KW-0503">Monooxygenase</keyword>
<dbReference type="GO" id="GO:0004499">
    <property type="term" value="F:N,N-dimethylaniline monooxygenase activity"/>
    <property type="evidence" value="ECO:0007669"/>
    <property type="project" value="InterPro"/>
</dbReference>
<organism evidence="8 9">
    <name type="scientific">Vicia faba</name>
    <name type="common">Broad bean</name>
    <name type="synonym">Faba vulgaris</name>
    <dbReference type="NCBI Taxonomy" id="3906"/>
    <lineage>
        <taxon>Eukaryota</taxon>
        <taxon>Viridiplantae</taxon>
        <taxon>Streptophyta</taxon>
        <taxon>Embryophyta</taxon>
        <taxon>Tracheophyta</taxon>
        <taxon>Spermatophyta</taxon>
        <taxon>Magnoliopsida</taxon>
        <taxon>eudicotyledons</taxon>
        <taxon>Gunneridae</taxon>
        <taxon>Pentapetalae</taxon>
        <taxon>rosids</taxon>
        <taxon>fabids</taxon>
        <taxon>Fabales</taxon>
        <taxon>Fabaceae</taxon>
        <taxon>Papilionoideae</taxon>
        <taxon>50 kb inversion clade</taxon>
        <taxon>NPAAA clade</taxon>
        <taxon>Hologalegina</taxon>
        <taxon>IRL clade</taxon>
        <taxon>Fabeae</taxon>
        <taxon>Vicia</taxon>
    </lineage>
</organism>
<proteinExistence type="inferred from homology"/>
<keyword evidence="3 7" id="KW-0285">Flavoprotein</keyword>
<dbReference type="Proteomes" id="UP001157006">
    <property type="component" value="Chromosome 1L"/>
</dbReference>
<dbReference type="AlphaFoldDB" id="A0AAV0YU91"/>
<dbReference type="InterPro" id="IPR020946">
    <property type="entry name" value="Flavin_mOase-like"/>
</dbReference>
<evidence type="ECO:0000256" key="3">
    <source>
        <dbReference type="ARBA" id="ARBA00022630"/>
    </source>
</evidence>
<comment type="cofactor">
    <cofactor evidence="1 7">
        <name>FAD</name>
        <dbReference type="ChEBI" id="CHEBI:57692"/>
    </cofactor>
</comment>
<dbReference type="Gene3D" id="3.50.50.60">
    <property type="entry name" value="FAD/NAD(P)-binding domain"/>
    <property type="match status" value="2"/>
</dbReference>
<dbReference type="FunFam" id="3.50.50.60:FF:000167">
    <property type="entry name" value="Flavin-containing monooxygenase"/>
    <property type="match status" value="1"/>
</dbReference>
<evidence type="ECO:0000256" key="5">
    <source>
        <dbReference type="ARBA" id="ARBA00022857"/>
    </source>
</evidence>
<dbReference type="InterPro" id="IPR000960">
    <property type="entry name" value="Flavin_mOase"/>
</dbReference>
<dbReference type="InterPro" id="IPR050346">
    <property type="entry name" value="FMO-like"/>
</dbReference>
<accession>A0AAV0YU91</accession>
<evidence type="ECO:0000256" key="6">
    <source>
        <dbReference type="ARBA" id="ARBA00023002"/>
    </source>
</evidence>